<comment type="subcellular location">
    <subcellularLocation>
        <location evidence="2 14">Cytoplasm</location>
    </subcellularLocation>
</comment>
<dbReference type="HAMAP" id="MF_01228">
    <property type="entry name" value="Met_tRNA_synth_type2"/>
    <property type="match status" value="1"/>
</dbReference>
<comment type="cofactor">
    <cofactor evidence="14">
        <name>Zn(2+)</name>
        <dbReference type="ChEBI" id="CHEBI:29105"/>
    </cofactor>
    <text evidence="14">Binds 1 zinc ion per subunit.</text>
</comment>
<keyword evidence="14" id="KW-0479">Metal-binding</keyword>
<evidence type="ECO:0000256" key="1">
    <source>
        <dbReference type="ARBA" id="ARBA00003314"/>
    </source>
</evidence>
<dbReference type="CDD" id="cd02800">
    <property type="entry name" value="tRNA_bind_EcMetRS_like"/>
    <property type="match status" value="1"/>
</dbReference>
<feature type="coiled-coil region" evidence="15">
    <location>
        <begin position="513"/>
        <end position="540"/>
    </location>
</feature>
<evidence type="ECO:0000256" key="11">
    <source>
        <dbReference type="ARBA" id="ARBA00022917"/>
    </source>
</evidence>
<keyword evidence="8 14" id="KW-0547">Nucleotide-binding</keyword>
<feature type="short sequence motif" description="'HIGH' region" evidence="14">
    <location>
        <begin position="14"/>
        <end position="24"/>
    </location>
</feature>
<protein>
    <recommendedName>
        <fullName evidence="14">Methionine--tRNA ligase</fullName>
        <ecNumber evidence="14">6.1.1.10</ecNumber>
    </recommendedName>
    <alternativeName>
        <fullName evidence="14">Methionyl-tRNA synthetase</fullName>
        <shortName evidence="14">MetRS</shortName>
    </alternativeName>
</protein>
<keyword evidence="7 14" id="KW-0436">Ligase</keyword>
<sequence length="664" mass="73922">MNEKNTYYITTPIYYPSDKLHIGHSYTTVACDALARFKRMQGKKVMFLTGTDEHGQKIQDKAAAAGVTPKQYVDNIVEGAGGVKDLWKLMNISYDRFIRTTDDYHIASCQKIFQKLYDQGDIYKSVYKGHYCKPCESFWTDSQLKDGKCPDCGGDVYEAEEEAYFFKTGKYADRLLKYYEDHPAFIQPETRKNEMIAFINQGLQDTCVSRTSVSWGIPVPFDPGHTMYVWVDALSNYISALGYGNDQYNDYDAFWPADLHMVGKEILRFHTILWPAMLMALDLPLPERVFGHGWLLLDGGKMSKSKGNVVDPAVLCERYSVDAIRYFLLREIPFGNDGVFSNEALIARINSDLANDLGNLLSRTVAMAEKYFGGTLPAERAAGEFDDDLVKTVSEMPAKVAACMDDLLIPQALQEVFKAIQRANKYIDETAPWALAKDEANRDRLAMVLYNLCEALRFATVLLAPFLPDTADKMAGQLGLSEADRAWSDLRFGGKADYTVHKGDALFPRIDAAKELAELAAAHEAQVKAAQEKAAAAEKAAAPAPAAAENIEHQPEVSFDDFCKVELRVAQVLTCETLPESKKLLKMTLFDGERERTILSGIAKWYKPEDLIGRKVGIVANLAPRPMMKGKYVSEGMVMAADMPDGGASVVFFPDDVLPGSAIH</sequence>
<accession>A0A9D2E1X3</accession>
<evidence type="ECO:0000256" key="6">
    <source>
        <dbReference type="ARBA" id="ARBA00022555"/>
    </source>
</evidence>
<evidence type="ECO:0000256" key="8">
    <source>
        <dbReference type="ARBA" id="ARBA00022741"/>
    </source>
</evidence>
<evidence type="ECO:0000259" key="16">
    <source>
        <dbReference type="PROSITE" id="PS50886"/>
    </source>
</evidence>
<dbReference type="PANTHER" id="PTHR43326">
    <property type="entry name" value="METHIONYL-TRNA SYNTHETASE"/>
    <property type="match status" value="1"/>
</dbReference>
<keyword evidence="14" id="KW-0862">Zinc</keyword>
<evidence type="ECO:0000256" key="4">
    <source>
        <dbReference type="ARBA" id="ARBA00011738"/>
    </source>
</evidence>
<comment type="function">
    <text evidence="1 14">Is required not only for elongation of protein synthesis but also for the initiation of all mRNA translation through initiator tRNA(fMet) aminoacylation.</text>
</comment>
<dbReference type="Gene3D" id="1.10.730.10">
    <property type="entry name" value="Isoleucyl-tRNA Synthetase, Domain 1"/>
    <property type="match status" value="1"/>
</dbReference>
<dbReference type="FunFam" id="2.40.50.140:FF:000042">
    <property type="entry name" value="Methionine--tRNA ligase"/>
    <property type="match status" value="1"/>
</dbReference>
<dbReference type="InterPro" id="IPR012340">
    <property type="entry name" value="NA-bd_OB-fold"/>
</dbReference>
<gene>
    <name evidence="14 17" type="primary">metG</name>
    <name evidence="17" type="ORF">H9813_00635</name>
</gene>
<dbReference type="SUPFAM" id="SSF50249">
    <property type="entry name" value="Nucleic acid-binding proteins"/>
    <property type="match status" value="1"/>
</dbReference>
<dbReference type="GO" id="GO:0000049">
    <property type="term" value="F:tRNA binding"/>
    <property type="evidence" value="ECO:0007669"/>
    <property type="project" value="UniProtKB-UniRule"/>
</dbReference>
<dbReference type="InterPro" id="IPR004495">
    <property type="entry name" value="Met-tRNA-synth_bsu_C"/>
</dbReference>
<comment type="subunit">
    <text evidence="4 14">Homodimer.</text>
</comment>
<dbReference type="AlphaFoldDB" id="A0A9D2E1X3"/>
<dbReference type="GO" id="GO:0005524">
    <property type="term" value="F:ATP binding"/>
    <property type="evidence" value="ECO:0007669"/>
    <property type="project" value="UniProtKB-UniRule"/>
</dbReference>
<dbReference type="FunFam" id="1.10.730.10:FF:000026">
    <property type="entry name" value="Methionine--tRNA ligase"/>
    <property type="match status" value="1"/>
</dbReference>
<dbReference type="PROSITE" id="PS51257">
    <property type="entry name" value="PROKAR_LIPOPROTEIN"/>
    <property type="match status" value="1"/>
</dbReference>
<dbReference type="InterPro" id="IPR001412">
    <property type="entry name" value="aa-tRNA-synth_I_CS"/>
</dbReference>
<keyword evidence="6 14" id="KW-0820">tRNA-binding</keyword>
<dbReference type="InterPro" id="IPR023457">
    <property type="entry name" value="Met-tRNA_synth_2"/>
</dbReference>
<evidence type="ECO:0000256" key="3">
    <source>
        <dbReference type="ARBA" id="ARBA00006590"/>
    </source>
</evidence>
<dbReference type="Proteomes" id="UP000824035">
    <property type="component" value="Unassembled WGS sequence"/>
</dbReference>
<evidence type="ECO:0000256" key="7">
    <source>
        <dbReference type="ARBA" id="ARBA00022598"/>
    </source>
</evidence>
<dbReference type="InterPro" id="IPR015413">
    <property type="entry name" value="Methionyl/Leucyl_tRNA_Synth"/>
</dbReference>
<keyword evidence="9 14" id="KW-0067">ATP-binding</keyword>
<comment type="similarity">
    <text evidence="3 14">Belongs to the class-I aminoacyl-tRNA synthetase family. MetG type 2A subfamily.</text>
</comment>
<dbReference type="EMBL" id="DXBV01000009">
    <property type="protein sequence ID" value="HIZ29728.1"/>
    <property type="molecule type" value="Genomic_DNA"/>
</dbReference>
<name>A0A9D2E1X3_9FIRM</name>
<dbReference type="Gene3D" id="2.170.220.10">
    <property type="match status" value="1"/>
</dbReference>
<dbReference type="PRINTS" id="PR01041">
    <property type="entry name" value="TRNASYNTHMET"/>
</dbReference>
<comment type="catalytic activity">
    <reaction evidence="13 14">
        <text>tRNA(Met) + L-methionine + ATP = L-methionyl-tRNA(Met) + AMP + diphosphate</text>
        <dbReference type="Rhea" id="RHEA:13481"/>
        <dbReference type="Rhea" id="RHEA-COMP:9667"/>
        <dbReference type="Rhea" id="RHEA-COMP:9698"/>
        <dbReference type="ChEBI" id="CHEBI:30616"/>
        <dbReference type="ChEBI" id="CHEBI:33019"/>
        <dbReference type="ChEBI" id="CHEBI:57844"/>
        <dbReference type="ChEBI" id="CHEBI:78442"/>
        <dbReference type="ChEBI" id="CHEBI:78530"/>
        <dbReference type="ChEBI" id="CHEBI:456215"/>
        <dbReference type="EC" id="6.1.1.10"/>
    </reaction>
</comment>
<dbReference type="InterPro" id="IPR014758">
    <property type="entry name" value="Met-tRNA_synth"/>
</dbReference>
<feature type="binding site" evidence="14">
    <location>
        <position position="149"/>
    </location>
    <ligand>
        <name>Zn(2+)</name>
        <dbReference type="ChEBI" id="CHEBI:29105"/>
    </ligand>
</feature>
<keyword evidence="12 14" id="KW-0030">Aminoacyl-tRNA synthetase</keyword>
<dbReference type="InterPro" id="IPR041872">
    <property type="entry name" value="Anticodon_Met"/>
</dbReference>
<dbReference type="Pfam" id="PF19303">
    <property type="entry name" value="Anticodon_3"/>
    <property type="match status" value="1"/>
</dbReference>
<dbReference type="InterPro" id="IPR014729">
    <property type="entry name" value="Rossmann-like_a/b/a_fold"/>
</dbReference>
<dbReference type="InterPro" id="IPR009080">
    <property type="entry name" value="tRNAsynth_Ia_anticodon-bd"/>
</dbReference>
<dbReference type="FunFam" id="2.170.220.10:FF:000002">
    <property type="entry name" value="Methionine--tRNA ligase"/>
    <property type="match status" value="1"/>
</dbReference>
<dbReference type="SUPFAM" id="SSF52374">
    <property type="entry name" value="Nucleotidylyl transferase"/>
    <property type="match status" value="1"/>
</dbReference>
<dbReference type="PROSITE" id="PS00178">
    <property type="entry name" value="AA_TRNA_LIGASE_I"/>
    <property type="match status" value="1"/>
</dbReference>
<dbReference type="Gene3D" id="3.40.50.620">
    <property type="entry name" value="HUPs"/>
    <property type="match status" value="1"/>
</dbReference>
<evidence type="ECO:0000256" key="13">
    <source>
        <dbReference type="ARBA" id="ARBA00047364"/>
    </source>
</evidence>
<proteinExistence type="inferred from homology"/>
<keyword evidence="15" id="KW-0175">Coiled coil</keyword>
<dbReference type="CDD" id="cd07957">
    <property type="entry name" value="Anticodon_Ia_Met"/>
    <property type="match status" value="1"/>
</dbReference>
<evidence type="ECO:0000256" key="2">
    <source>
        <dbReference type="ARBA" id="ARBA00004496"/>
    </source>
</evidence>
<keyword evidence="11 14" id="KW-0648">Protein biosynthesis</keyword>
<dbReference type="GO" id="GO:0006431">
    <property type="term" value="P:methionyl-tRNA aminoacylation"/>
    <property type="evidence" value="ECO:0007669"/>
    <property type="project" value="UniProtKB-UniRule"/>
</dbReference>
<evidence type="ECO:0000256" key="10">
    <source>
        <dbReference type="ARBA" id="ARBA00022884"/>
    </source>
</evidence>
<dbReference type="Pfam" id="PF01588">
    <property type="entry name" value="tRNA_bind"/>
    <property type="match status" value="1"/>
</dbReference>
<evidence type="ECO:0000256" key="15">
    <source>
        <dbReference type="SAM" id="Coils"/>
    </source>
</evidence>
<dbReference type="Gene3D" id="2.40.50.140">
    <property type="entry name" value="Nucleic acid-binding proteins"/>
    <property type="match status" value="1"/>
</dbReference>
<feature type="binding site" evidence="14">
    <location>
        <position position="152"/>
    </location>
    <ligand>
        <name>Zn(2+)</name>
        <dbReference type="ChEBI" id="CHEBI:29105"/>
    </ligand>
</feature>
<reference evidence="17" key="2">
    <citation type="submission" date="2021-04" db="EMBL/GenBank/DDBJ databases">
        <authorList>
            <person name="Gilroy R."/>
        </authorList>
    </citation>
    <scope>NUCLEOTIDE SEQUENCE</scope>
    <source>
        <strain evidence="17">ChiGjej4B4-18154</strain>
    </source>
</reference>
<dbReference type="PROSITE" id="PS50886">
    <property type="entry name" value="TRBD"/>
    <property type="match status" value="1"/>
</dbReference>
<dbReference type="Pfam" id="PF09334">
    <property type="entry name" value="tRNA-synt_1g"/>
    <property type="match status" value="2"/>
</dbReference>
<dbReference type="InterPro" id="IPR002547">
    <property type="entry name" value="tRNA-bd_dom"/>
</dbReference>
<feature type="short sequence motif" description="'KMSKS' region" evidence="14">
    <location>
        <begin position="301"/>
        <end position="305"/>
    </location>
</feature>
<feature type="binding site" evidence="14">
    <location>
        <position position="132"/>
    </location>
    <ligand>
        <name>Zn(2+)</name>
        <dbReference type="ChEBI" id="CHEBI:29105"/>
    </ligand>
</feature>
<dbReference type="NCBIfam" id="TIGR00398">
    <property type="entry name" value="metG"/>
    <property type="match status" value="1"/>
</dbReference>
<evidence type="ECO:0000313" key="18">
    <source>
        <dbReference type="Proteomes" id="UP000824035"/>
    </source>
</evidence>
<reference evidence="17" key="1">
    <citation type="journal article" date="2021" name="PeerJ">
        <title>Extensive microbial diversity within the chicken gut microbiome revealed by metagenomics and culture.</title>
        <authorList>
            <person name="Gilroy R."/>
            <person name="Ravi A."/>
            <person name="Getino M."/>
            <person name="Pursley I."/>
            <person name="Horton D.L."/>
            <person name="Alikhan N.F."/>
            <person name="Baker D."/>
            <person name="Gharbi K."/>
            <person name="Hall N."/>
            <person name="Watson M."/>
            <person name="Adriaenssens E.M."/>
            <person name="Foster-Nyarko E."/>
            <person name="Jarju S."/>
            <person name="Secka A."/>
            <person name="Antonio M."/>
            <person name="Oren A."/>
            <person name="Chaudhuri R.R."/>
            <person name="La Ragione R."/>
            <person name="Hildebrand F."/>
            <person name="Pallen M.J."/>
        </authorList>
    </citation>
    <scope>NUCLEOTIDE SEQUENCE</scope>
    <source>
        <strain evidence="17">ChiGjej4B4-18154</strain>
    </source>
</reference>
<evidence type="ECO:0000256" key="5">
    <source>
        <dbReference type="ARBA" id="ARBA00022490"/>
    </source>
</evidence>
<dbReference type="InterPro" id="IPR033911">
    <property type="entry name" value="MetRS_core"/>
</dbReference>
<dbReference type="GO" id="GO:0005737">
    <property type="term" value="C:cytoplasm"/>
    <property type="evidence" value="ECO:0007669"/>
    <property type="project" value="UniProtKB-SubCell"/>
</dbReference>
<dbReference type="PANTHER" id="PTHR43326:SF1">
    <property type="entry name" value="METHIONINE--TRNA LIGASE, MITOCHONDRIAL"/>
    <property type="match status" value="1"/>
</dbReference>
<evidence type="ECO:0000313" key="17">
    <source>
        <dbReference type="EMBL" id="HIZ29728.1"/>
    </source>
</evidence>
<feature type="binding site" evidence="14">
    <location>
        <position position="135"/>
    </location>
    <ligand>
        <name>Zn(2+)</name>
        <dbReference type="ChEBI" id="CHEBI:29105"/>
    </ligand>
</feature>
<feature type="domain" description="TRNA-binding" evidence="16">
    <location>
        <begin position="561"/>
        <end position="664"/>
    </location>
</feature>
<dbReference type="SUPFAM" id="SSF47323">
    <property type="entry name" value="Anticodon-binding domain of a subclass of class I aminoacyl-tRNA synthetases"/>
    <property type="match status" value="1"/>
</dbReference>
<dbReference type="CDD" id="cd00814">
    <property type="entry name" value="MetRS_core"/>
    <property type="match status" value="1"/>
</dbReference>
<comment type="caution">
    <text evidence="14">Lacks conserved residue(s) required for the propagation of feature annotation.</text>
</comment>
<dbReference type="GO" id="GO:0046872">
    <property type="term" value="F:metal ion binding"/>
    <property type="evidence" value="ECO:0007669"/>
    <property type="project" value="UniProtKB-KW"/>
</dbReference>
<organism evidence="17 18">
    <name type="scientific">Candidatus Allofournierella merdipullorum</name>
    <dbReference type="NCBI Taxonomy" id="2838595"/>
    <lineage>
        <taxon>Bacteria</taxon>
        <taxon>Bacillati</taxon>
        <taxon>Bacillota</taxon>
        <taxon>Clostridia</taxon>
        <taxon>Eubacteriales</taxon>
        <taxon>Oscillospiraceae</taxon>
        <taxon>Allofournierella</taxon>
    </lineage>
</organism>
<dbReference type="GO" id="GO:0004825">
    <property type="term" value="F:methionine-tRNA ligase activity"/>
    <property type="evidence" value="ECO:0007669"/>
    <property type="project" value="UniProtKB-UniRule"/>
</dbReference>
<dbReference type="EC" id="6.1.1.10" evidence="14"/>
<comment type="caution">
    <text evidence="17">The sequence shown here is derived from an EMBL/GenBank/DDBJ whole genome shotgun (WGS) entry which is preliminary data.</text>
</comment>
<keyword evidence="10 14" id="KW-0694">RNA-binding</keyword>
<evidence type="ECO:0000256" key="14">
    <source>
        <dbReference type="HAMAP-Rule" id="MF_01228"/>
    </source>
</evidence>
<dbReference type="NCBIfam" id="NF008900">
    <property type="entry name" value="PRK12267.1"/>
    <property type="match status" value="1"/>
</dbReference>
<evidence type="ECO:0000256" key="12">
    <source>
        <dbReference type="ARBA" id="ARBA00023146"/>
    </source>
</evidence>
<evidence type="ECO:0000256" key="9">
    <source>
        <dbReference type="ARBA" id="ARBA00022840"/>
    </source>
</evidence>
<keyword evidence="5 14" id="KW-0963">Cytoplasm</keyword>